<dbReference type="InterPro" id="IPR050261">
    <property type="entry name" value="FrsA_esterase"/>
</dbReference>
<proteinExistence type="predicted"/>
<sequence>MEDKIKFSAGENPYLVEHGGFYRRWMPMLPDLDELVLTVKKITTTTEETWIPIWQEVAKIHESYGDSFMIKGDQKMAYTEYMISKTYLSIARYPGEITPSKKKVSEDCSRVYRKACDILEPKVEIIDINCSGKKITCHFRTPPTKKKIPAVLIMCGADMFKEDRGWASQHAIENGLASLVMDGPGTGENPFPWEPESVNAWISAIDYLASRPEVDENKIGAFGISRGGYSVVQLAGSYPEMVKAVVANAGHPFGYEMTNEELEAFVKARNERAQHVFGKIGDPPSFPPWTVEKEQMLFDKWSLKKLGILDKITQPMLMINGKKDHLAPIGNIYFMLENGPAHGREARIYADAGHCAFKYQSHWAAASFEWLASKLKNI</sequence>
<dbReference type="Pfam" id="PF06500">
    <property type="entry name" value="FrsA-like"/>
    <property type="match status" value="1"/>
</dbReference>
<accession>A0A368DPZ1</accession>
<dbReference type="EMBL" id="QOQD01000004">
    <property type="protein sequence ID" value="RCL73907.1"/>
    <property type="molecule type" value="Genomic_DNA"/>
</dbReference>
<evidence type="ECO:0000256" key="1">
    <source>
        <dbReference type="ARBA" id="ARBA00022801"/>
    </source>
</evidence>
<evidence type="ECO:0000313" key="3">
    <source>
        <dbReference type="Proteomes" id="UP000253570"/>
    </source>
</evidence>
<dbReference type="PANTHER" id="PTHR22946">
    <property type="entry name" value="DIENELACTONE HYDROLASE DOMAIN-CONTAINING PROTEIN-RELATED"/>
    <property type="match status" value="1"/>
</dbReference>
<protein>
    <submittedName>
        <fullName evidence="2">Alpha/beta hydrolase</fullName>
    </submittedName>
</protein>
<dbReference type="AlphaFoldDB" id="A0A368DPZ1"/>
<dbReference type="Proteomes" id="UP000253570">
    <property type="component" value="Unassembled WGS sequence"/>
</dbReference>
<organism evidence="2 3">
    <name type="scientific">PS1 clade bacterium</name>
    <dbReference type="NCBI Taxonomy" id="2175152"/>
    <lineage>
        <taxon>Bacteria</taxon>
        <taxon>Pseudomonadati</taxon>
        <taxon>Pseudomonadota</taxon>
        <taxon>Alphaproteobacteria</taxon>
        <taxon>PS1 clade</taxon>
    </lineage>
</organism>
<dbReference type="GO" id="GO:0016787">
    <property type="term" value="F:hydrolase activity"/>
    <property type="evidence" value="ECO:0007669"/>
    <property type="project" value="UniProtKB-KW"/>
</dbReference>
<gene>
    <name evidence="2" type="ORF">DBW71_02215</name>
</gene>
<reference evidence="2 3" key="1">
    <citation type="journal article" date="2018" name="Microbiome">
        <title>Fine metagenomic profile of the Mediterranean stratified and mixed water columns revealed by assembly and recruitment.</title>
        <authorList>
            <person name="Haro-Moreno J.M."/>
            <person name="Lopez-Perez M."/>
            <person name="De La Torre J.R."/>
            <person name="Picazo A."/>
            <person name="Camacho A."/>
            <person name="Rodriguez-Valera F."/>
        </authorList>
    </citation>
    <scope>NUCLEOTIDE SEQUENCE [LARGE SCALE GENOMIC DNA]</scope>
    <source>
        <strain evidence="2">MED-G57</strain>
    </source>
</reference>
<comment type="caution">
    <text evidence="2">The sequence shown here is derived from an EMBL/GenBank/DDBJ whole genome shotgun (WGS) entry which is preliminary data.</text>
</comment>
<dbReference type="SUPFAM" id="SSF53474">
    <property type="entry name" value="alpha/beta-Hydrolases"/>
    <property type="match status" value="1"/>
</dbReference>
<dbReference type="InterPro" id="IPR010520">
    <property type="entry name" value="FrsA-like"/>
</dbReference>
<dbReference type="Gene3D" id="3.40.50.1820">
    <property type="entry name" value="alpha/beta hydrolase"/>
    <property type="match status" value="1"/>
</dbReference>
<name>A0A368DPZ1_9PROT</name>
<keyword evidence="1 2" id="KW-0378">Hydrolase</keyword>
<evidence type="ECO:0000313" key="2">
    <source>
        <dbReference type="EMBL" id="RCL73907.1"/>
    </source>
</evidence>
<dbReference type="InterPro" id="IPR029058">
    <property type="entry name" value="AB_hydrolase_fold"/>
</dbReference>
<dbReference type="PANTHER" id="PTHR22946:SF12">
    <property type="entry name" value="CONIDIAL PIGMENT BIOSYNTHESIS PROTEIN AYG1 (AFU_ORTHOLOGUE AFUA_2G17550)"/>
    <property type="match status" value="1"/>
</dbReference>